<keyword evidence="8" id="KW-0067">ATP-binding</keyword>
<dbReference type="EMBL" id="HBHL01007772">
    <property type="protein sequence ID" value="CAD9716220.1"/>
    <property type="molecule type" value="Transcribed_RNA"/>
</dbReference>
<evidence type="ECO:0000256" key="6">
    <source>
        <dbReference type="ARBA" id="ARBA00022741"/>
    </source>
</evidence>
<keyword evidence="5" id="KW-0479">Metal-binding</keyword>
<dbReference type="InterPro" id="IPR013815">
    <property type="entry name" value="ATP_grasp_subdomain_1"/>
</dbReference>
<evidence type="ECO:0000256" key="5">
    <source>
        <dbReference type="ARBA" id="ARBA00022723"/>
    </source>
</evidence>
<accession>A0A5B8MSA1</accession>
<dbReference type="Pfam" id="PF01326">
    <property type="entry name" value="PPDK_N"/>
    <property type="match status" value="1"/>
</dbReference>
<name>A0A5B8MSA1_9CHLO</name>
<dbReference type="EMBL" id="CP031043">
    <property type="protein sequence ID" value="QDZ23333.1"/>
    <property type="molecule type" value="Genomic_DNA"/>
</dbReference>
<evidence type="ECO:0000256" key="10">
    <source>
        <dbReference type="ARBA" id="ARBA00023277"/>
    </source>
</evidence>
<dbReference type="GO" id="GO:0005524">
    <property type="term" value="F:ATP binding"/>
    <property type="evidence" value="ECO:0007669"/>
    <property type="project" value="UniProtKB-KW"/>
</dbReference>
<evidence type="ECO:0000259" key="15">
    <source>
        <dbReference type="Pfam" id="PF23229"/>
    </source>
</evidence>
<feature type="domain" description="Pyruvate phosphate dikinase AMP/ATP-binding" evidence="12">
    <location>
        <begin position="1415"/>
        <end position="1626"/>
    </location>
</feature>
<feature type="compositionally biased region" description="Basic and acidic residues" evidence="11">
    <location>
        <begin position="1263"/>
        <end position="1275"/>
    </location>
</feature>
<comment type="subunit">
    <text evidence="3">Homodimer.</text>
</comment>
<dbReference type="Gene3D" id="3.30.1490.20">
    <property type="entry name" value="ATP-grasp fold, A domain"/>
    <property type="match status" value="1"/>
</dbReference>
<evidence type="ECO:0000256" key="1">
    <source>
        <dbReference type="ARBA" id="ARBA00001946"/>
    </source>
</evidence>
<dbReference type="OrthoDB" id="6123450at2759"/>
<keyword evidence="4" id="KW-0808">Transferase</keyword>
<evidence type="ECO:0000256" key="4">
    <source>
        <dbReference type="ARBA" id="ARBA00022679"/>
    </source>
</evidence>
<feature type="region of interest" description="Disordered" evidence="11">
    <location>
        <begin position="417"/>
        <end position="499"/>
    </location>
</feature>
<organism evidence="17 18">
    <name type="scientific">Chloropicon primus</name>
    <dbReference type="NCBI Taxonomy" id="1764295"/>
    <lineage>
        <taxon>Eukaryota</taxon>
        <taxon>Viridiplantae</taxon>
        <taxon>Chlorophyta</taxon>
        <taxon>Chloropicophyceae</taxon>
        <taxon>Chloropicales</taxon>
        <taxon>Chloropicaceae</taxon>
        <taxon>Chloropicon</taxon>
    </lineage>
</organism>
<dbReference type="PANTHER" id="PTHR46999">
    <property type="entry name" value="ALPHA-GLUCAN WATER DIKINASE 1, CHLOROPLASTIC-RELATED"/>
    <property type="match status" value="1"/>
</dbReference>
<evidence type="ECO:0000259" key="14">
    <source>
        <dbReference type="Pfam" id="PF23166"/>
    </source>
</evidence>
<gene>
    <name evidence="17" type="ORF">A3770_10p58510</name>
    <name evidence="16" type="ORF">CPRI1469_LOCUS5076</name>
</gene>
<reference evidence="17 18" key="1">
    <citation type="submission" date="2018-07" db="EMBL/GenBank/DDBJ databases">
        <title>The complete nuclear genome of the prasinophyte Chloropicon primus (CCMP1205).</title>
        <authorList>
            <person name="Pombert J.-F."/>
            <person name="Otis C."/>
            <person name="Turmel M."/>
            <person name="Lemieux C."/>
        </authorList>
    </citation>
    <scope>NUCLEOTIDE SEQUENCE [LARGE SCALE GENOMIC DNA]</scope>
    <source>
        <strain evidence="17 18">CCMP1205</strain>
    </source>
</reference>
<keyword evidence="10" id="KW-0119">Carbohydrate metabolism</keyword>
<dbReference type="Gene3D" id="3.30.470.20">
    <property type="entry name" value="ATP-grasp fold, B domain"/>
    <property type="match status" value="1"/>
</dbReference>
<feature type="domain" description="DUF7067" evidence="15">
    <location>
        <begin position="261"/>
        <end position="310"/>
    </location>
</feature>
<dbReference type="PANTHER" id="PTHR46999:SF1">
    <property type="entry name" value="ALPHA-GLUCAN WATER DIKINASE 1, CHLOROPLASTIC"/>
    <property type="match status" value="1"/>
</dbReference>
<keyword evidence="9" id="KW-0460">Magnesium</keyword>
<evidence type="ECO:0000256" key="8">
    <source>
        <dbReference type="ARBA" id="ARBA00022840"/>
    </source>
</evidence>
<feature type="compositionally biased region" description="Low complexity" evidence="11">
    <location>
        <begin position="233"/>
        <end position="249"/>
    </location>
</feature>
<feature type="region of interest" description="Disordered" evidence="11">
    <location>
        <begin position="1261"/>
        <end position="1282"/>
    </location>
</feature>
<evidence type="ECO:0000259" key="12">
    <source>
        <dbReference type="Pfam" id="PF01326"/>
    </source>
</evidence>
<dbReference type="Pfam" id="PF23229">
    <property type="entry name" value="DUF7067"/>
    <property type="match status" value="1"/>
</dbReference>
<feature type="region of interest" description="Disordered" evidence="11">
    <location>
        <begin position="224"/>
        <end position="252"/>
    </location>
</feature>
<evidence type="ECO:0000313" key="16">
    <source>
        <dbReference type="EMBL" id="CAD9716220.1"/>
    </source>
</evidence>
<evidence type="ECO:0000256" key="9">
    <source>
        <dbReference type="ARBA" id="ARBA00022842"/>
    </source>
</evidence>
<keyword evidence="6" id="KW-0547">Nucleotide-binding</keyword>
<comment type="cofactor">
    <cofactor evidence="1">
        <name>Mg(2+)</name>
        <dbReference type="ChEBI" id="CHEBI:18420"/>
    </cofactor>
</comment>
<sequence>MSLASRTVRRASGWSREGRRDGPRQVLSRSRSVARRGILERSSGTCRAVSSDYQSSSSKGFEGHLGLSGDEDPVRVVLGPGESLRHVARWELPGPAGEWVTATVTAPAGGEGKRVICVTSNHPGNLVLHWGVMKRNAEKQGWYLPNKRRESELPVGTKAYKKRALQSPFTRKRTTSFGCEGEQQVVIELAEGEAYTCFNFVLKDTIENEWYNCREEGSNFTIPLGQGAEDRSSSPAAKAKSSTAAATPARRQAPIPELPADLCGIWAYIKWEHSGCPERSAVEADREFQEGIEEMKAFLHEGYALDDLWKVANGEEKLKDFYRRTSSAGGLSEPASTSRAAKEILDGLKPLELGQQQSPGVVVLPPEEIPEHLVGVQAYILWEEAGKPDGADFGDQARREIQALVSRTGMTLDQVEEHLKKPKGAQERVEAERPKPGVVAPAPVPEDPLPEPKTEVAQQRHQQEREERAPPTVPVPEPAKQGNALQWIKPEKKEGSSATPDLVQEAIKSEYSKESPLQELIQAATIDSSSEGNVSWKRVYQMGNSCNLLAVVRDETDTDEWTLTLTTDLPNEVELHWGILKSSSRRSAWTLPETSLWPSKTAECEDGISVDTAFGQYRSPPRVPLQQVSVRVPKSLDDIFGIAFVVKSSDATQWWKDGGHSNFVVPFPNQNQHGQGDDLQDALVDEIVDRENRDQWTLMHRFNACSELIRGVMDGHFGDDRTRGFSTLFIWLRYSSMRQLTWQRNYNTQPRILAGAQENLTLELTRAFKNTADFGSAQQWARMCMSCVGKGGSNGQKIRDDILHIMHRHKVKEVKGTWMEEWHQKLHNNTTPDDIPICEAYISFLESGGNRDVYWSVLSEAGLTRERLESFDRPIRCEPEDFPDKRDGLIHDFRDYLRTLKSVHSGTDLQTAASECQQVINDHNELKSKMGYVLSQAGRNSSDPHAARDFIQCAVDARAILHGIGAFYNTQDDGRRARDCLYLDAALESQIRASAESAAGSLRTDSSGWVSAGQLVEPLLQNLCLSTGDNSELCYCLQAWQNLPDHYKTNASLGKEEALLVSSVVDRMKRAVGDLSDMTTSNLQPIAHAIGSRTDCDRWTVELFTEEVVRGGPAFSVSLVLSMLEPSLRSLAELGSWQIISPAADPVLKGAKVFRSEQLYTCMNLSFPFPCVLVCDRVTGEEEIPENCLAVLTRDSPDMLSHIAVRARNEKVLLATCHDESEFESIKVKEAVPIEDLEAMGGDAGEGKWFALETTASGSVTYKRVDPPKEGEGKGQHAATSKRNLKISSPKWVGKYAVGMDEFVSDVVGAKSKNLAGLRDKIPDWINLPSSLTIPFGTFEHVLDDCGENAEISKEIAKLTRKNVVDRDPERCLEEAKQLAMGVYIPDEMWGALVEGMGSSGIEWTLNTSKDGTEEREQIAQAVKSVWASKFNLRAYYSLNKARLNFMDVRMAVLIQKVVNAEYAFVIHTTNPSTGDEGEIYCEVVKGLGEVLVGNYPGRALSFTCDKEALARGEDKSMLAVESFPSKSVGLYLPESLMFRSDSNGEDLEGYAGAGLYDSVPLHYPEPLRVDYSNDPIMTDPKFRKDLLTKVARVGLELEEVLGSPQDIEGCLDKEGNVYVVQTRPQM</sequence>
<feature type="region of interest" description="Disordered" evidence="11">
    <location>
        <begin position="1"/>
        <end position="34"/>
    </location>
</feature>
<dbReference type="STRING" id="1764295.A0A5B8MSA1"/>
<evidence type="ECO:0000256" key="11">
    <source>
        <dbReference type="SAM" id="MobiDB-lite"/>
    </source>
</evidence>
<evidence type="ECO:0000256" key="3">
    <source>
        <dbReference type="ARBA" id="ARBA00011738"/>
    </source>
</evidence>
<feature type="domain" description="Alpha-glucan water dikinase phosphohistidine-like" evidence="13">
    <location>
        <begin position="1136"/>
        <end position="1231"/>
    </location>
</feature>
<dbReference type="GO" id="GO:0046872">
    <property type="term" value="F:metal ion binding"/>
    <property type="evidence" value="ECO:0007669"/>
    <property type="project" value="UniProtKB-KW"/>
</dbReference>
<proteinExistence type="inferred from homology"/>
<dbReference type="InterPro" id="IPR054481">
    <property type="entry name" value="GWD1_pHisD"/>
</dbReference>
<protein>
    <submittedName>
        <fullName evidence="17">Alpha-glucan water dikinase</fullName>
    </submittedName>
</protein>
<dbReference type="Proteomes" id="UP000316726">
    <property type="component" value="Chromosome 10"/>
</dbReference>
<dbReference type="Pfam" id="PF22973">
    <property type="entry name" value="GWD1_pHisD"/>
    <property type="match status" value="1"/>
</dbReference>
<feature type="compositionally biased region" description="Basic and acidic residues" evidence="11">
    <location>
        <begin position="417"/>
        <end position="435"/>
    </location>
</feature>
<evidence type="ECO:0000313" key="18">
    <source>
        <dbReference type="Proteomes" id="UP000316726"/>
    </source>
</evidence>
<evidence type="ECO:0000256" key="2">
    <source>
        <dbReference type="ARBA" id="ARBA00007837"/>
    </source>
</evidence>
<dbReference type="InterPro" id="IPR055495">
    <property type="entry name" value="CWD_DUF7067"/>
</dbReference>
<comment type="similarity">
    <text evidence="2">Belongs to the PEP-utilizing enzyme family.</text>
</comment>
<evidence type="ECO:0000256" key="7">
    <source>
        <dbReference type="ARBA" id="ARBA00022777"/>
    </source>
</evidence>
<dbReference type="InterPro" id="IPR002192">
    <property type="entry name" value="PPDK_AMP/ATP-bd"/>
</dbReference>
<reference evidence="16" key="2">
    <citation type="submission" date="2021-01" db="EMBL/GenBank/DDBJ databases">
        <authorList>
            <person name="Corre E."/>
            <person name="Pelletier E."/>
            <person name="Niang G."/>
            <person name="Scheremetjew M."/>
            <person name="Finn R."/>
            <person name="Kale V."/>
            <person name="Holt S."/>
            <person name="Cochrane G."/>
            <person name="Meng A."/>
            <person name="Brown T."/>
            <person name="Cohen L."/>
        </authorList>
    </citation>
    <scope>NUCLEOTIDE SEQUENCE</scope>
    <source>
        <strain evidence="16">CCMP1205</strain>
    </source>
</reference>
<dbReference type="GO" id="GO:0016301">
    <property type="term" value="F:kinase activity"/>
    <property type="evidence" value="ECO:0007669"/>
    <property type="project" value="UniProtKB-KW"/>
</dbReference>
<dbReference type="InterPro" id="IPR056301">
    <property type="entry name" value="GWD-like_N_Ig"/>
</dbReference>
<dbReference type="Pfam" id="PF23166">
    <property type="entry name" value="Ig_N_CWD1"/>
    <property type="match status" value="2"/>
</dbReference>
<feature type="domain" description="Alpha-glucan water dikinase-like N-terminal Ig-like" evidence="14">
    <location>
        <begin position="100"/>
        <end position="224"/>
    </location>
</feature>
<evidence type="ECO:0000259" key="13">
    <source>
        <dbReference type="Pfam" id="PF22973"/>
    </source>
</evidence>
<feature type="domain" description="Alpha-glucan water dikinase-like N-terminal Ig-like" evidence="14">
    <location>
        <begin position="537"/>
        <end position="667"/>
    </location>
</feature>
<dbReference type="SUPFAM" id="SSF56059">
    <property type="entry name" value="Glutathione synthetase ATP-binding domain-like"/>
    <property type="match status" value="1"/>
</dbReference>
<evidence type="ECO:0000313" key="17">
    <source>
        <dbReference type="EMBL" id="QDZ23333.1"/>
    </source>
</evidence>
<keyword evidence="7 17" id="KW-0418">Kinase</keyword>
<keyword evidence="18" id="KW-1185">Reference proteome</keyword>